<accession>A0A433Q8J5</accession>
<reference evidence="1 2" key="1">
    <citation type="journal article" date="2018" name="New Phytol.">
        <title>Phylogenomics of Endogonaceae and evolution of mycorrhizas within Mucoromycota.</title>
        <authorList>
            <person name="Chang Y."/>
            <person name="Desiro A."/>
            <person name="Na H."/>
            <person name="Sandor L."/>
            <person name="Lipzen A."/>
            <person name="Clum A."/>
            <person name="Barry K."/>
            <person name="Grigoriev I.V."/>
            <person name="Martin F.M."/>
            <person name="Stajich J.E."/>
            <person name="Smith M.E."/>
            <person name="Bonito G."/>
            <person name="Spatafora J.W."/>
        </authorList>
    </citation>
    <scope>NUCLEOTIDE SEQUENCE [LARGE SCALE GENOMIC DNA]</scope>
    <source>
        <strain evidence="1 2">AD002</strain>
    </source>
</reference>
<dbReference type="AlphaFoldDB" id="A0A433Q8J5"/>
<organism evidence="1 2">
    <name type="scientific">Jimgerdemannia flammicorona</name>
    <dbReference type="NCBI Taxonomy" id="994334"/>
    <lineage>
        <taxon>Eukaryota</taxon>
        <taxon>Fungi</taxon>
        <taxon>Fungi incertae sedis</taxon>
        <taxon>Mucoromycota</taxon>
        <taxon>Mucoromycotina</taxon>
        <taxon>Endogonomycetes</taxon>
        <taxon>Endogonales</taxon>
        <taxon>Endogonaceae</taxon>
        <taxon>Jimgerdemannia</taxon>
    </lineage>
</organism>
<evidence type="ECO:0000313" key="1">
    <source>
        <dbReference type="EMBL" id="RUS26072.1"/>
    </source>
</evidence>
<evidence type="ECO:0000313" key="2">
    <source>
        <dbReference type="Proteomes" id="UP000274822"/>
    </source>
</evidence>
<gene>
    <name evidence="1" type="ORF">BC938DRAFT_471269</name>
</gene>
<dbReference type="EMBL" id="RBNJ01011282">
    <property type="protein sequence ID" value="RUS26072.1"/>
    <property type="molecule type" value="Genomic_DNA"/>
</dbReference>
<comment type="caution">
    <text evidence="1">The sequence shown here is derived from an EMBL/GenBank/DDBJ whole genome shotgun (WGS) entry which is preliminary data.</text>
</comment>
<keyword evidence="2" id="KW-1185">Reference proteome</keyword>
<name>A0A433Q8J5_9FUNG</name>
<protein>
    <submittedName>
        <fullName evidence="1">Uncharacterized protein</fullName>
    </submittedName>
</protein>
<proteinExistence type="predicted"/>
<dbReference type="Proteomes" id="UP000274822">
    <property type="component" value="Unassembled WGS sequence"/>
</dbReference>
<sequence>MSSFPSHYMHHVIPGINLPIPEPPNHLTISKLAATNTRISSGRFPAFAISFATACHRSPWCGSAARHLATTTCLCSSVPCCASNLYHQPHESPLSGSIWTAFWNQLLAFSTLRSVQNRRATVATTMESCSHFLSASTLRVLRCGRGSIQIASLHT</sequence>